<proteinExistence type="predicted"/>
<feature type="transmembrane region" description="Helical" evidence="1">
    <location>
        <begin position="156"/>
        <end position="173"/>
    </location>
</feature>
<dbReference type="AlphaFoldDB" id="A0A410MFX0"/>
<sequence>MTSFQLFIVGTIFFSVAASLALAKKYGSLFNHSQRMVITMFIGTSIGLCIGMFFAFILPGNMYLSTMLGLSAGAFLGGLCGWNLGVVAGLEGLISALMGGMMGAMLGEMLTYSESLLILNFSLSLSVCSLILYPVFKNLSSPDSVIYSYKWLLKPLVVFLIVLCFLLAGSVLNDEPVDDINHHQQHSS</sequence>
<feature type="transmembrane region" description="Helical" evidence="1">
    <location>
        <begin position="70"/>
        <end position="94"/>
    </location>
</feature>
<name>A0A410MFX0_9BACI</name>
<reference evidence="2 3" key="1">
    <citation type="submission" date="2018-01" db="EMBL/GenBank/DDBJ databases">
        <title>The whole genome sequencing and assembly of Halobacillus litoralis ERB031 strain.</title>
        <authorList>
            <person name="Lee S.-J."/>
            <person name="Park M.-K."/>
            <person name="Kim J.-Y."/>
            <person name="Lee Y.-J."/>
            <person name="Yi H."/>
            <person name="Bahn Y.-S."/>
            <person name="Kim J.F."/>
            <person name="Lee D.-W."/>
        </authorList>
    </citation>
    <scope>NUCLEOTIDE SEQUENCE [LARGE SCALE GENOMIC DNA]</scope>
    <source>
        <strain evidence="2 3">ERB 031</strain>
    </source>
</reference>
<gene>
    <name evidence="2" type="ORF">HLI_16010</name>
</gene>
<feature type="transmembrane region" description="Helical" evidence="1">
    <location>
        <begin position="6"/>
        <end position="23"/>
    </location>
</feature>
<accession>A0A410MFX0</accession>
<dbReference type="RefSeq" id="WP_128525870.1">
    <property type="nucleotide sequence ID" value="NZ_CP026118.1"/>
</dbReference>
<evidence type="ECO:0000256" key="1">
    <source>
        <dbReference type="SAM" id="Phobius"/>
    </source>
</evidence>
<keyword evidence="1" id="KW-0472">Membrane</keyword>
<dbReference type="KEGG" id="hli:HLI_16010"/>
<protein>
    <submittedName>
        <fullName evidence="2">Uncharacterized protein</fullName>
    </submittedName>
</protein>
<dbReference type="Proteomes" id="UP000287756">
    <property type="component" value="Chromosome"/>
</dbReference>
<evidence type="ECO:0000313" key="3">
    <source>
        <dbReference type="Proteomes" id="UP000287756"/>
    </source>
</evidence>
<feature type="transmembrane region" description="Helical" evidence="1">
    <location>
        <begin position="115"/>
        <end position="136"/>
    </location>
</feature>
<dbReference type="EMBL" id="CP026118">
    <property type="protein sequence ID" value="QAS53598.1"/>
    <property type="molecule type" value="Genomic_DNA"/>
</dbReference>
<dbReference type="OrthoDB" id="2971784at2"/>
<feature type="transmembrane region" description="Helical" evidence="1">
    <location>
        <begin position="35"/>
        <end position="58"/>
    </location>
</feature>
<organism evidence="2 3">
    <name type="scientific">Halobacillus litoralis</name>
    <dbReference type="NCBI Taxonomy" id="45668"/>
    <lineage>
        <taxon>Bacteria</taxon>
        <taxon>Bacillati</taxon>
        <taxon>Bacillota</taxon>
        <taxon>Bacilli</taxon>
        <taxon>Bacillales</taxon>
        <taxon>Bacillaceae</taxon>
        <taxon>Halobacillus</taxon>
    </lineage>
</organism>
<keyword evidence="1" id="KW-1133">Transmembrane helix</keyword>
<evidence type="ECO:0000313" key="2">
    <source>
        <dbReference type="EMBL" id="QAS53598.1"/>
    </source>
</evidence>
<keyword evidence="1" id="KW-0812">Transmembrane</keyword>